<dbReference type="AlphaFoldDB" id="A0A4Y7TCM8"/>
<dbReference type="PANTHER" id="PTHR33099:SF13">
    <property type="entry name" value="F-BOX DOMAIN-CONTAINING PROTEIN-RELATED"/>
    <property type="match status" value="1"/>
</dbReference>
<proteinExistence type="predicted"/>
<organism evidence="1 2">
    <name type="scientific">Coprinellus micaceus</name>
    <name type="common">Glistening ink-cap mushroom</name>
    <name type="synonym">Coprinus micaceus</name>
    <dbReference type="NCBI Taxonomy" id="71717"/>
    <lineage>
        <taxon>Eukaryota</taxon>
        <taxon>Fungi</taxon>
        <taxon>Dikarya</taxon>
        <taxon>Basidiomycota</taxon>
        <taxon>Agaricomycotina</taxon>
        <taxon>Agaricomycetes</taxon>
        <taxon>Agaricomycetidae</taxon>
        <taxon>Agaricales</taxon>
        <taxon>Agaricineae</taxon>
        <taxon>Psathyrellaceae</taxon>
        <taxon>Coprinellus</taxon>
    </lineage>
</organism>
<evidence type="ECO:0000313" key="2">
    <source>
        <dbReference type="Proteomes" id="UP000298030"/>
    </source>
</evidence>
<name>A0A4Y7TCM8_COPMI</name>
<feature type="non-terminal residue" evidence="1">
    <location>
        <position position="1111"/>
    </location>
</feature>
<dbReference type="OrthoDB" id="124582at2759"/>
<dbReference type="EMBL" id="QPFP01000017">
    <property type="protein sequence ID" value="TEB31923.1"/>
    <property type="molecule type" value="Genomic_DNA"/>
</dbReference>
<protein>
    <submittedName>
        <fullName evidence="1">Uncharacterized protein</fullName>
    </submittedName>
</protein>
<reference evidence="1 2" key="1">
    <citation type="journal article" date="2019" name="Nat. Ecol. Evol.">
        <title>Megaphylogeny resolves global patterns of mushroom evolution.</title>
        <authorList>
            <person name="Varga T."/>
            <person name="Krizsan K."/>
            <person name="Foldi C."/>
            <person name="Dima B."/>
            <person name="Sanchez-Garcia M."/>
            <person name="Sanchez-Ramirez S."/>
            <person name="Szollosi G.J."/>
            <person name="Szarkandi J.G."/>
            <person name="Papp V."/>
            <person name="Albert L."/>
            <person name="Andreopoulos W."/>
            <person name="Angelini C."/>
            <person name="Antonin V."/>
            <person name="Barry K.W."/>
            <person name="Bougher N.L."/>
            <person name="Buchanan P."/>
            <person name="Buyck B."/>
            <person name="Bense V."/>
            <person name="Catcheside P."/>
            <person name="Chovatia M."/>
            <person name="Cooper J."/>
            <person name="Damon W."/>
            <person name="Desjardin D."/>
            <person name="Finy P."/>
            <person name="Geml J."/>
            <person name="Haridas S."/>
            <person name="Hughes K."/>
            <person name="Justo A."/>
            <person name="Karasinski D."/>
            <person name="Kautmanova I."/>
            <person name="Kiss B."/>
            <person name="Kocsube S."/>
            <person name="Kotiranta H."/>
            <person name="LaButti K.M."/>
            <person name="Lechner B.E."/>
            <person name="Liimatainen K."/>
            <person name="Lipzen A."/>
            <person name="Lukacs Z."/>
            <person name="Mihaltcheva S."/>
            <person name="Morgado L.N."/>
            <person name="Niskanen T."/>
            <person name="Noordeloos M.E."/>
            <person name="Ohm R.A."/>
            <person name="Ortiz-Santana B."/>
            <person name="Ovrebo C."/>
            <person name="Racz N."/>
            <person name="Riley R."/>
            <person name="Savchenko A."/>
            <person name="Shiryaev A."/>
            <person name="Soop K."/>
            <person name="Spirin V."/>
            <person name="Szebenyi C."/>
            <person name="Tomsovsky M."/>
            <person name="Tulloss R.E."/>
            <person name="Uehling J."/>
            <person name="Grigoriev I.V."/>
            <person name="Vagvolgyi C."/>
            <person name="Papp T."/>
            <person name="Martin F.M."/>
            <person name="Miettinen O."/>
            <person name="Hibbett D.S."/>
            <person name="Nagy L.G."/>
        </authorList>
    </citation>
    <scope>NUCLEOTIDE SEQUENCE [LARGE SCALE GENOMIC DNA]</scope>
    <source>
        <strain evidence="1 2">FP101781</strain>
    </source>
</reference>
<evidence type="ECO:0000313" key="1">
    <source>
        <dbReference type="EMBL" id="TEB31923.1"/>
    </source>
</evidence>
<dbReference type="PANTHER" id="PTHR33099">
    <property type="entry name" value="FE2OG DIOXYGENASE DOMAIN-CONTAINING PROTEIN"/>
    <property type="match status" value="1"/>
</dbReference>
<accession>A0A4Y7TCM8</accession>
<dbReference type="Proteomes" id="UP000298030">
    <property type="component" value="Unassembled WGS sequence"/>
</dbReference>
<comment type="caution">
    <text evidence="1">The sequence shown here is derived from an EMBL/GenBank/DDBJ whole genome shotgun (WGS) entry which is preliminary data.</text>
</comment>
<sequence>MRPRVFKEEFSKALSECRYERFPTPFAYSSTDSCAPDPEISVVVDEGVQVIRLPWNWSKSGVYGDGADYIDYKRMHTQAQGIIFGNPSWESYVKGKAQEVTRALGIPPEFIGALCELDALIFHRPGSHFRVSQSTPPTSQMDGAFATMLIILPSAFEGGEMRSSYAHRSTVLDVSQDSIHNTSVIAWYADTAMDVTKFTFGSPLVLSYSLIYPSPATTPPGRSKCYGGQALLAECLRGWREGKMTWGPVPTTQLVAYTLSNCYSKADIGKGLEAMRGIDADIVRHVARAAGSMGYVVCLGSVTRGPPSFERHSYGRTYGHKITGIVYIDGSNDGWFDDDIFVGELDVIHDRMYRCMYCNDQYSGRGHNLIDCEKAAHEGGTHQRSVIILFQNEERLSVSLPLHTHGWVISRLEALSAMNGPQETIDLLVCSLLQRLPTSKDPISTNDGSNKQEIWWQVSHSLITYAIDCEKLDLWNAAIPHSNPQLEMTIASLAAAHSVFGIKSIQSGVSQLIKRTRSLSAKVRIVDSLASASEHSGADLGGLRKIALQSYDSPLLEDLPTIVDMIQILGVRMLHSSFLGTLLSGSCTFLMGLSGSLIRHLGPQPSAVNEKWNSLAAVNRQCLLAAFSCWNTFPDSPKPSRAEVKERISLLASLCLVFPTTFDLCISLAGVVQDGATYSTRISLAQALHENVSRLNPTLGAEALDQVNKIRGVIHSCIAAAIQQTGNWNLSQDRTAVRANVDEFVQLSVDIGAPHLCRSLFDSMPPETPCWRLFQVMQAVQNSINEIPSPKDPTRTALRGIMCAMVEEAIKKWNDVPMRQPQVGQNSSNQHPNVWVDRVMWLLRWCLRNRKSNLCVSLLRSVLRIPSAALERCSDDSSWAPAFFEPLMKRVTQLLKEGGKFTAMPKAFTSFFQIAISVYIARVLGPKTPKQLPSDAPISSAEVGCGECRNCEELRDFVNGSNKQPFRVCDVKKIRSHIEWEISRARIGDIVSTTTIVDTRPYTLVVTKLPEIVARMEWSTTQSKARAYVESFGFSEEKLKAVMGDRYEDMLSALQGRQAFLMEDGPSVPEEAPNGTRSMSPFSMAGVLVSGKALAPPKDVAGLKRKFTGDI</sequence>
<keyword evidence="2" id="KW-1185">Reference proteome</keyword>
<gene>
    <name evidence="1" type="ORF">FA13DRAFT_1732214</name>
</gene>